<dbReference type="EMBL" id="MU274989">
    <property type="protein sequence ID" value="KAI0083146.1"/>
    <property type="molecule type" value="Genomic_DNA"/>
</dbReference>
<name>A0ACB8TMC3_9APHY</name>
<protein>
    <submittedName>
        <fullName evidence="1">Uncharacterized protein</fullName>
    </submittedName>
</protein>
<evidence type="ECO:0000313" key="2">
    <source>
        <dbReference type="Proteomes" id="UP001055072"/>
    </source>
</evidence>
<gene>
    <name evidence="1" type="ORF">BDY19DRAFT_1051954</name>
</gene>
<feature type="non-terminal residue" evidence="1">
    <location>
        <position position="289"/>
    </location>
</feature>
<organism evidence="1 2">
    <name type="scientific">Irpex rosettiformis</name>
    <dbReference type="NCBI Taxonomy" id="378272"/>
    <lineage>
        <taxon>Eukaryota</taxon>
        <taxon>Fungi</taxon>
        <taxon>Dikarya</taxon>
        <taxon>Basidiomycota</taxon>
        <taxon>Agaricomycotina</taxon>
        <taxon>Agaricomycetes</taxon>
        <taxon>Polyporales</taxon>
        <taxon>Irpicaceae</taxon>
        <taxon>Irpex</taxon>
    </lineage>
</organism>
<accession>A0ACB8TMC3</accession>
<sequence length="289" mass="31441">MLDKYIINRCNDCGRLLKPRTVSPSSLTANPLNFGRQLYACREPNFSTASGHCSYFRWAGPRLSPSPTPSLSRATITPSSSQSDCSNMPSGGRKERCSYLGCNKARNRNCIKAMCLSHCRQDGPCTFHMSQSRQSQSQPATTPVPTSPILPPSTTSARATPLLSSPVIQAPLSSPPAPPPVPAAIQHQHSQDCHAPHPGTSLAGPSLVSSCSNDAALAIASAAPPLPLTSPITRHSKAPARVATHMPDSFHSKFDNEQNRLREKQTQEMERKERELREKYEVIVHCLLK</sequence>
<comment type="caution">
    <text evidence="1">The sequence shown here is derived from an EMBL/GenBank/DDBJ whole genome shotgun (WGS) entry which is preliminary data.</text>
</comment>
<proteinExistence type="predicted"/>
<dbReference type="Proteomes" id="UP001055072">
    <property type="component" value="Unassembled WGS sequence"/>
</dbReference>
<evidence type="ECO:0000313" key="1">
    <source>
        <dbReference type="EMBL" id="KAI0083146.1"/>
    </source>
</evidence>
<reference evidence="1" key="1">
    <citation type="journal article" date="2021" name="Environ. Microbiol.">
        <title>Gene family expansions and transcriptome signatures uncover fungal adaptations to wood decay.</title>
        <authorList>
            <person name="Hage H."/>
            <person name="Miyauchi S."/>
            <person name="Viragh M."/>
            <person name="Drula E."/>
            <person name="Min B."/>
            <person name="Chaduli D."/>
            <person name="Navarro D."/>
            <person name="Favel A."/>
            <person name="Norest M."/>
            <person name="Lesage-Meessen L."/>
            <person name="Balint B."/>
            <person name="Merenyi Z."/>
            <person name="de Eugenio L."/>
            <person name="Morin E."/>
            <person name="Martinez A.T."/>
            <person name="Baldrian P."/>
            <person name="Stursova M."/>
            <person name="Martinez M.J."/>
            <person name="Novotny C."/>
            <person name="Magnuson J.K."/>
            <person name="Spatafora J.W."/>
            <person name="Maurice S."/>
            <person name="Pangilinan J."/>
            <person name="Andreopoulos W."/>
            <person name="LaButti K."/>
            <person name="Hundley H."/>
            <person name="Na H."/>
            <person name="Kuo A."/>
            <person name="Barry K."/>
            <person name="Lipzen A."/>
            <person name="Henrissat B."/>
            <person name="Riley R."/>
            <person name="Ahrendt S."/>
            <person name="Nagy L.G."/>
            <person name="Grigoriev I.V."/>
            <person name="Martin F."/>
            <person name="Rosso M.N."/>
        </authorList>
    </citation>
    <scope>NUCLEOTIDE SEQUENCE</scope>
    <source>
        <strain evidence="1">CBS 384.51</strain>
    </source>
</reference>
<keyword evidence="2" id="KW-1185">Reference proteome</keyword>